<reference evidence="15 16" key="2">
    <citation type="submission" date="2016-05" db="EMBL/GenBank/DDBJ databases">
        <title>Lineage-specific infection strategies underlie the spectrum of fungal disease in amphibians.</title>
        <authorList>
            <person name="Cuomo C.A."/>
            <person name="Farrer R.A."/>
            <person name="James T."/>
            <person name="Longcore J."/>
            <person name="Birren B."/>
        </authorList>
    </citation>
    <scope>NUCLEOTIDE SEQUENCE [LARGE SCALE GENOMIC DNA]</scope>
    <source>
        <strain evidence="15 16">JEL423</strain>
    </source>
</reference>
<comment type="cofactor">
    <cofactor evidence="1">
        <name>Zn(2+)</name>
        <dbReference type="ChEBI" id="CHEBI:29105"/>
    </cofactor>
</comment>
<evidence type="ECO:0000256" key="8">
    <source>
        <dbReference type="ARBA" id="ARBA00022801"/>
    </source>
</evidence>
<dbReference type="InterPro" id="IPR055130">
    <property type="entry name" value="PreP_C"/>
</dbReference>
<evidence type="ECO:0000256" key="1">
    <source>
        <dbReference type="ARBA" id="ARBA00001947"/>
    </source>
</evidence>
<dbReference type="Proteomes" id="UP000077115">
    <property type="component" value="Unassembled WGS sequence"/>
</dbReference>
<dbReference type="eggNOG" id="KOG2019">
    <property type="taxonomic scope" value="Eukaryota"/>
</dbReference>
<dbReference type="GO" id="GO:0005759">
    <property type="term" value="C:mitochondrial matrix"/>
    <property type="evidence" value="ECO:0007669"/>
    <property type="project" value="TreeGrafter"/>
</dbReference>
<dbReference type="GO" id="GO:0004222">
    <property type="term" value="F:metalloendopeptidase activity"/>
    <property type="evidence" value="ECO:0007669"/>
    <property type="project" value="TreeGrafter"/>
</dbReference>
<dbReference type="VEuPathDB" id="FungiDB:BDEG_20867"/>
<dbReference type="GO" id="GO:0046872">
    <property type="term" value="F:metal ion binding"/>
    <property type="evidence" value="ECO:0007669"/>
    <property type="project" value="UniProtKB-KW"/>
</dbReference>
<protein>
    <recommendedName>
        <fullName evidence="5">Presequence protease, mitochondrial</fullName>
    </recommendedName>
    <alternativeName>
        <fullName evidence="12">Pitrilysin metalloproteinase</fullName>
    </alternativeName>
</protein>
<evidence type="ECO:0000256" key="12">
    <source>
        <dbReference type="ARBA" id="ARBA00034552"/>
    </source>
</evidence>
<sequence length="953" mass="105514">MNSQLKCLGRTPTALSMIRPSSSPLYSFHALLPNNLNSCRLAHSTAGNAKSTPAFKLIEVLLVFSKIMIANPNGSNIVELEQIGIPYERGRIPTSSLCDDLTVYPFSTENKTDYYNLMNVYMDAVFAPRLRRLDFMQEGWRLEHENPRDSSTPIIFKGVVYNEMKGALADTNSLFHTRHQQALYRDSTYAHVSGGDPENITDLTHEQLLQFHAKNYHPSNARFFTYGSFPLEEQMQKVDEKLSGFSSSSRHSLEDVPRWNEPKTIQAVGPLDPMGDPLKQSRVAVSYLTNSEKNLEESLSMRILVNLLTDGAASPMYTSLIESGLGSDYAPTTGHSQFACRASTSFGLTGMESKNIPVAIESIQYVLEKAAQTGFPENRINNIFHQIELGLKHRTASFGMNLGWNIIRTMIHGGNPLDAMDTAPSLAKLKSDLSQPGFLQNLVETQLLSNPHRLTYIMNPDAGYPASLIEKESQRLAKHVDALTDSDRENIKSDGLELLKLQETKEDLSCLPCLSLSAVKKQASFYPLKITQSANGIKQFWRETQTNGVSYVYLKWDVTYLSDREKLLAPLMCNSLTSLGTHSKSLGELDETIRAHTAGISASVFSSPSIDGDSPRDYLVLNASALDSNIDAMYNLVLEVLQTTNWAAYDNLNIALMSSAAGAANSVPNSGHAYAIKAAAGLLKRTCYSSELFGGMHQVEFLDQLLKQTEIPALAKELETLAKKMIQTSPLEVLVVSESQSVDRHSHIHDQSFSCFAQSKPSTFSNSSDIVDFVPKYEMRNYPMDLGVNFTARSVSTVSYVHPDAASLKVLASLMSTHYMHRELREKGGAYGGGASYNTLDGVLSFMSYRDPPGAKRTLDAYERSVAWACEITKHVGNEELDQAKLEAFRNMDKPVDAAGEGLTQFQYGLDLFALQAHRDALFKVTMQDVERVAKIYLQRPCAMSVIGEKVSA</sequence>
<evidence type="ECO:0000313" key="16">
    <source>
        <dbReference type="Proteomes" id="UP000077115"/>
    </source>
</evidence>
<accession>A0A177WAK3</accession>
<dbReference type="GO" id="GO:0016485">
    <property type="term" value="P:protein processing"/>
    <property type="evidence" value="ECO:0007669"/>
    <property type="project" value="TreeGrafter"/>
</dbReference>
<name>A0A177WAK3_BATDL</name>
<comment type="similarity">
    <text evidence="3">Belongs to the peptidase M16 family. PreP subfamily.</text>
</comment>
<evidence type="ECO:0000256" key="5">
    <source>
        <dbReference type="ARBA" id="ARBA00020167"/>
    </source>
</evidence>
<dbReference type="InterPro" id="IPR007863">
    <property type="entry name" value="Peptidase_M16_C"/>
</dbReference>
<dbReference type="Pfam" id="PF22516">
    <property type="entry name" value="PreP_C"/>
    <property type="match status" value="1"/>
</dbReference>
<feature type="domain" description="Peptidase M16C associated" evidence="14">
    <location>
        <begin position="458"/>
        <end position="705"/>
    </location>
</feature>
<dbReference type="SMART" id="SM01264">
    <property type="entry name" value="M16C_associated"/>
    <property type="match status" value="1"/>
</dbReference>
<dbReference type="PANTHER" id="PTHR43016">
    <property type="entry name" value="PRESEQUENCE PROTEASE"/>
    <property type="match status" value="1"/>
</dbReference>
<comment type="function">
    <text evidence="13">Degrades mitochondrial transit peptides after their cleavage in the intermembrane space or in the matrix, and presequence peptides; clearance of these peptides is required to keep the presequence processing machinery running. Preferentially cleaves the N-terminal side of paired basic amino acid residues. Also degrades other unstructured peptides. May function as an ATP-dependent peptidase as opposed to a metalloendopeptidase.</text>
</comment>
<evidence type="ECO:0000256" key="13">
    <source>
        <dbReference type="ARBA" id="ARBA00045897"/>
    </source>
</evidence>
<dbReference type="STRING" id="403673.A0A177WAK3"/>
<evidence type="ECO:0000259" key="14">
    <source>
        <dbReference type="SMART" id="SM01264"/>
    </source>
</evidence>
<reference evidence="15 16" key="1">
    <citation type="submission" date="2006-10" db="EMBL/GenBank/DDBJ databases">
        <title>The Genome Sequence of Batrachochytrium dendrobatidis JEL423.</title>
        <authorList>
            <consortium name="The Broad Institute Genome Sequencing Platform"/>
            <person name="Birren B."/>
            <person name="Lander E."/>
            <person name="Galagan J."/>
            <person name="Cuomo C."/>
            <person name="Devon K."/>
            <person name="Jaffe D."/>
            <person name="Butler J."/>
            <person name="Alvarez P."/>
            <person name="Gnerre S."/>
            <person name="Grabherr M."/>
            <person name="Kleber M."/>
            <person name="Mauceli E."/>
            <person name="Brockman W."/>
            <person name="Young S."/>
            <person name="LaButti K."/>
            <person name="Sykes S."/>
            <person name="DeCaprio D."/>
            <person name="Crawford M."/>
            <person name="Koehrsen M."/>
            <person name="Engels R."/>
            <person name="Montgomery P."/>
            <person name="Pearson M."/>
            <person name="Howarth C."/>
            <person name="Larson L."/>
            <person name="White J."/>
            <person name="O'Leary S."/>
            <person name="Kodira C."/>
            <person name="Zeng Q."/>
            <person name="Yandava C."/>
            <person name="Alvarado L."/>
            <person name="Longcore J."/>
            <person name="James T."/>
        </authorList>
    </citation>
    <scope>NUCLEOTIDE SEQUENCE [LARGE SCALE GENOMIC DNA]</scope>
    <source>
        <strain evidence="15 16">JEL423</strain>
    </source>
</reference>
<dbReference type="SUPFAM" id="SSF63411">
    <property type="entry name" value="LuxS/MPP-like metallohydrolase"/>
    <property type="match status" value="4"/>
</dbReference>
<keyword evidence="8" id="KW-0378">Hydrolase</keyword>
<dbReference type="Gene3D" id="3.30.830.10">
    <property type="entry name" value="Metalloenzyme, LuxS/M16 peptidase-like"/>
    <property type="match status" value="4"/>
</dbReference>
<evidence type="ECO:0000256" key="2">
    <source>
        <dbReference type="ARBA" id="ARBA00004173"/>
    </source>
</evidence>
<evidence type="ECO:0000256" key="3">
    <source>
        <dbReference type="ARBA" id="ARBA00007575"/>
    </source>
</evidence>
<dbReference type="FunFam" id="3.30.830.10:FF:000009">
    <property type="entry name" value="Presequence protease, mitochondrial"/>
    <property type="match status" value="1"/>
</dbReference>
<evidence type="ECO:0000256" key="11">
    <source>
        <dbReference type="ARBA" id="ARBA00023128"/>
    </source>
</evidence>
<dbReference type="Pfam" id="PF05193">
    <property type="entry name" value="Peptidase_M16_C"/>
    <property type="match status" value="1"/>
</dbReference>
<organism evidence="15 16">
    <name type="scientific">Batrachochytrium dendrobatidis (strain JEL423)</name>
    <dbReference type="NCBI Taxonomy" id="403673"/>
    <lineage>
        <taxon>Eukaryota</taxon>
        <taxon>Fungi</taxon>
        <taxon>Fungi incertae sedis</taxon>
        <taxon>Chytridiomycota</taxon>
        <taxon>Chytridiomycota incertae sedis</taxon>
        <taxon>Chytridiomycetes</taxon>
        <taxon>Rhizophydiales</taxon>
        <taxon>Rhizophydiales incertae sedis</taxon>
        <taxon>Batrachochytrium</taxon>
    </lineage>
</organism>
<evidence type="ECO:0000256" key="4">
    <source>
        <dbReference type="ARBA" id="ARBA00011853"/>
    </source>
</evidence>
<evidence type="ECO:0000256" key="6">
    <source>
        <dbReference type="ARBA" id="ARBA00022670"/>
    </source>
</evidence>
<dbReference type="InterPro" id="IPR013578">
    <property type="entry name" value="Peptidase_M16C_assoc"/>
</dbReference>
<dbReference type="Pfam" id="PF08367">
    <property type="entry name" value="M16C_assoc"/>
    <property type="match status" value="1"/>
</dbReference>
<dbReference type="OrthoDB" id="10250783at2759"/>
<gene>
    <name evidence="15" type="ORF">BDEG_20867</name>
</gene>
<evidence type="ECO:0000256" key="10">
    <source>
        <dbReference type="ARBA" id="ARBA00023049"/>
    </source>
</evidence>
<dbReference type="InterPro" id="IPR011249">
    <property type="entry name" value="Metalloenz_LuxS/M16"/>
</dbReference>
<keyword evidence="11" id="KW-0496">Mitochondrion</keyword>
<keyword evidence="9" id="KW-0862">Zinc</keyword>
<evidence type="ECO:0000256" key="7">
    <source>
        <dbReference type="ARBA" id="ARBA00022723"/>
    </source>
</evidence>
<dbReference type="EMBL" id="DS022300">
    <property type="protein sequence ID" value="OAJ36724.1"/>
    <property type="molecule type" value="Genomic_DNA"/>
</dbReference>
<comment type="subcellular location">
    <subcellularLocation>
        <location evidence="2">Mitochondrion</location>
    </subcellularLocation>
</comment>
<keyword evidence="7" id="KW-0479">Metal-binding</keyword>
<dbReference type="FunFam" id="3.30.830.10:FF:000013">
    <property type="entry name" value="Mitochondrial presequence protease"/>
    <property type="match status" value="1"/>
</dbReference>
<dbReference type="PANTHER" id="PTHR43016:SF13">
    <property type="entry name" value="PRESEQUENCE PROTEASE, MITOCHONDRIAL"/>
    <property type="match status" value="1"/>
</dbReference>
<proteinExistence type="inferred from homology"/>
<comment type="subunit">
    <text evidence="4">Monomer and homodimer; homodimerization is induced by binding of the substrate.</text>
</comment>
<dbReference type="AlphaFoldDB" id="A0A177WAK3"/>
<keyword evidence="10" id="KW-0482">Metalloprotease</keyword>
<evidence type="ECO:0000256" key="9">
    <source>
        <dbReference type="ARBA" id="ARBA00022833"/>
    </source>
</evidence>
<keyword evidence="6" id="KW-0645">Protease</keyword>
<evidence type="ECO:0000313" key="15">
    <source>
        <dbReference type="EMBL" id="OAJ36724.1"/>
    </source>
</evidence>